<protein>
    <submittedName>
        <fullName evidence="2">Uncharacterized protein</fullName>
    </submittedName>
</protein>
<name>A0A3P7N3V1_CYLGO</name>
<evidence type="ECO:0000256" key="1">
    <source>
        <dbReference type="SAM" id="MobiDB-lite"/>
    </source>
</evidence>
<proteinExistence type="predicted"/>
<gene>
    <name evidence="2" type="ORF">CGOC_LOCUS12587</name>
</gene>
<evidence type="ECO:0000313" key="2">
    <source>
        <dbReference type="EMBL" id="VDN34280.1"/>
    </source>
</evidence>
<dbReference type="EMBL" id="UYRV01124295">
    <property type="protein sequence ID" value="VDN34280.1"/>
    <property type="molecule type" value="Genomic_DNA"/>
</dbReference>
<reference evidence="2 3" key="1">
    <citation type="submission" date="2018-11" db="EMBL/GenBank/DDBJ databases">
        <authorList>
            <consortium name="Pathogen Informatics"/>
        </authorList>
    </citation>
    <scope>NUCLEOTIDE SEQUENCE [LARGE SCALE GENOMIC DNA]</scope>
</reference>
<keyword evidence="3" id="KW-1185">Reference proteome</keyword>
<sequence length="193" mass="21734">MSDKNNNHLSAGGDGNAQVVGDNNTVTNNITIIMSEAFLPPSLVRDLLDVVHSLPKSSNTQYSLEMPALMQNKLKFNNAPRYMRRIKNHSNDYACVDEVMKDYANSETIITTLHDMFIDVASLDDDGNLRVDNGDEQLQQMEDELFKIIVQDSRSREKEYPQEKIRHFCIALIACGISKCEILLKPSVQNVAT</sequence>
<accession>A0A3P7N3V1</accession>
<organism evidence="2 3">
    <name type="scientific">Cylicostephanus goldi</name>
    <name type="common">Nematode worm</name>
    <dbReference type="NCBI Taxonomy" id="71465"/>
    <lineage>
        <taxon>Eukaryota</taxon>
        <taxon>Metazoa</taxon>
        <taxon>Ecdysozoa</taxon>
        <taxon>Nematoda</taxon>
        <taxon>Chromadorea</taxon>
        <taxon>Rhabditida</taxon>
        <taxon>Rhabditina</taxon>
        <taxon>Rhabditomorpha</taxon>
        <taxon>Strongyloidea</taxon>
        <taxon>Strongylidae</taxon>
        <taxon>Cylicostephanus</taxon>
    </lineage>
</organism>
<evidence type="ECO:0000313" key="3">
    <source>
        <dbReference type="Proteomes" id="UP000271889"/>
    </source>
</evidence>
<dbReference type="AlphaFoldDB" id="A0A3P7N3V1"/>
<feature type="region of interest" description="Disordered" evidence="1">
    <location>
        <begin position="1"/>
        <end position="20"/>
    </location>
</feature>
<dbReference type="Proteomes" id="UP000271889">
    <property type="component" value="Unassembled WGS sequence"/>
</dbReference>